<evidence type="ECO:0000313" key="3">
    <source>
        <dbReference type="EMBL" id="KAG5488357.1"/>
    </source>
</evidence>
<name>A0A836HLC7_9TRYP</name>
<dbReference type="Gene3D" id="3.80.10.10">
    <property type="entry name" value="Ribonuclease Inhibitor"/>
    <property type="match status" value="1"/>
</dbReference>
<evidence type="ECO:0000256" key="1">
    <source>
        <dbReference type="ARBA" id="ARBA00022614"/>
    </source>
</evidence>
<dbReference type="InterPro" id="IPR001611">
    <property type="entry name" value="Leu-rich_rpt"/>
</dbReference>
<keyword evidence="1" id="KW-0433">Leucine-rich repeat</keyword>
<evidence type="ECO:0008006" key="5">
    <source>
        <dbReference type="Google" id="ProtNLM"/>
    </source>
</evidence>
<dbReference type="EMBL" id="JAFJZO010000041">
    <property type="protein sequence ID" value="KAG5488357.1"/>
    <property type="molecule type" value="Genomic_DNA"/>
</dbReference>
<dbReference type="SUPFAM" id="SSF52058">
    <property type="entry name" value="L domain-like"/>
    <property type="match status" value="1"/>
</dbReference>
<dbReference type="InterPro" id="IPR003591">
    <property type="entry name" value="Leu-rich_rpt_typical-subtyp"/>
</dbReference>
<dbReference type="SMART" id="SM00369">
    <property type="entry name" value="LRR_TYP"/>
    <property type="match status" value="2"/>
</dbReference>
<dbReference type="OrthoDB" id="1394818at2759"/>
<dbReference type="RefSeq" id="XP_067752180.1">
    <property type="nucleotide sequence ID" value="XM_067903880.1"/>
</dbReference>
<keyword evidence="2" id="KW-0677">Repeat</keyword>
<sequence>MLCPVYAPRSAQANADPGEEEVQLALRDGTNTLFFSHHVECTDVPRGIVALRDQLEILHVDNNYRFTSISPRVTALTNLRWLNASYCSLRSVDFSISRLTKLERLTLNNNMLDWLPPEMAQLKSLNELHIGNNKFRVLPGCLLFLPHLRLLEMENNPFCTREAVEGAAAVTFIPPQRIVMCSSCFIHSRYYHVFVTFHRILDHHDVPFVHLVCSEECAKHVRRRLEEYDLAHPSQRSSLDP</sequence>
<dbReference type="InterPro" id="IPR032675">
    <property type="entry name" value="LRR_dom_sf"/>
</dbReference>
<dbReference type="PANTHER" id="PTHR48051">
    <property type="match status" value="1"/>
</dbReference>
<dbReference type="GeneID" id="94293957"/>
<comment type="caution">
    <text evidence="3">The sequence shown here is derived from an EMBL/GenBank/DDBJ whole genome shotgun (WGS) entry which is preliminary data.</text>
</comment>
<dbReference type="Proteomes" id="UP000674318">
    <property type="component" value="Unassembled WGS sequence"/>
</dbReference>
<organism evidence="3 4">
    <name type="scientific">Porcisia hertigi</name>
    <dbReference type="NCBI Taxonomy" id="2761500"/>
    <lineage>
        <taxon>Eukaryota</taxon>
        <taxon>Discoba</taxon>
        <taxon>Euglenozoa</taxon>
        <taxon>Kinetoplastea</taxon>
        <taxon>Metakinetoplastina</taxon>
        <taxon>Trypanosomatida</taxon>
        <taxon>Trypanosomatidae</taxon>
        <taxon>Leishmaniinae</taxon>
        <taxon>Porcisia</taxon>
    </lineage>
</organism>
<reference evidence="3 4" key="1">
    <citation type="submission" date="2021-02" db="EMBL/GenBank/DDBJ databases">
        <title>Porcisia hertigi Genome sequencing and assembly.</title>
        <authorList>
            <person name="Almutairi H."/>
            <person name="Gatherer D."/>
        </authorList>
    </citation>
    <scope>NUCLEOTIDE SEQUENCE [LARGE SCALE GENOMIC DNA]</scope>
    <source>
        <strain evidence="3 4">C119</strain>
    </source>
</reference>
<gene>
    <name evidence="3" type="ORF">JKF63_07952</name>
</gene>
<dbReference type="KEGG" id="phet:94293957"/>
<evidence type="ECO:0000256" key="2">
    <source>
        <dbReference type="ARBA" id="ARBA00022737"/>
    </source>
</evidence>
<evidence type="ECO:0000313" key="4">
    <source>
        <dbReference type="Proteomes" id="UP000674318"/>
    </source>
</evidence>
<protein>
    <recommendedName>
        <fullName evidence="5">Leucine-rich repeat protein</fullName>
    </recommendedName>
</protein>
<proteinExistence type="predicted"/>
<accession>A0A836HLC7</accession>
<keyword evidence="4" id="KW-1185">Reference proteome</keyword>
<dbReference type="PANTHER" id="PTHR48051:SF1">
    <property type="entry name" value="RAS SUPPRESSOR PROTEIN 1"/>
    <property type="match status" value="1"/>
</dbReference>
<dbReference type="AlphaFoldDB" id="A0A836HLC7"/>
<dbReference type="Pfam" id="PF13855">
    <property type="entry name" value="LRR_8"/>
    <property type="match status" value="1"/>
</dbReference>
<dbReference type="GO" id="GO:0005737">
    <property type="term" value="C:cytoplasm"/>
    <property type="evidence" value="ECO:0007669"/>
    <property type="project" value="TreeGrafter"/>
</dbReference>
<dbReference type="InterPro" id="IPR050216">
    <property type="entry name" value="LRR_domain-containing"/>
</dbReference>